<dbReference type="Proteomes" id="UP001516400">
    <property type="component" value="Unassembled WGS sequence"/>
</dbReference>
<organism evidence="2 3">
    <name type="scientific">Cryptolaemus montrouzieri</name>
    <dbReference type="NCBI Taxonomy" id="559131"/>
    <lineage>
        <taxon>Eukaryota</taxon>
        <taxon>Metazoa</taxon>
        <taxon>Ecdysozoa</taxon>
        <taxon>Arthropoda</taxon>
        <taxon>Hexapoda</taxon>
        <taxon>Insecta</taxon>
        <taxon>Pterygota</taxon>
        <taxon>Neoptera</taxon>
        <taxon>Endopterygota</taxon>
        <taxon>Coleoptera</taxon>
        <taxon>Polyphaga</taxon>
        <taxon>Cucujiformia</taxon>
        <taxon>Coccinelloidea</taxon>
        <taxon>Coccinellidae</taxon>
        <taxon>Scymninae</taxon>
        <taxon>Scymnini</taxon>
        <taxon>Cryptolaemus</taxon>
    </lineage>
</organism>
<accession>A0ABD2MT56</accession>
<evidence type="ECO:0000256" key="1">
    <source>
        <dbReference type="SAM" id="Coils"/>
    </source>
</evidence>
<evidence type="ECO:0000313" key="3">
    <source>
        <dbReference type="Proteomes" id="UP001516400"/>
    </source>
</evidence>
<feature type="coiled-coil region" evidence="1">
    <location>
        <begin position="112"/>
        <end position="238"/>
    </location>
</feature>
<proteinExistence type="predicted"/>
<evidence type="ECO:0000313" key="2">
    <source>
        <dbReference type="EMBL" id="KAL3269543.1"/>
    </source>
</evidence>
<keyword evidence="1" id="KW-0175">Coiled coil</keyword>
<feature type="coiled-coil region" evidence="1">
    <location>
        <begin position="19"/>
        <end position="46"/>
    </location>
</feature>
<gene>
    <name evidence="2" type="ORF">HHI36_008608</name>
</gene>
<keyword evidence="3" id="KW-1185">Reference proteome</keyword>
<name>A0ABD2MT56_9CUCU</name>
<protein>
    <submittedName>
        <fullName evidence="2">Uncharacterized protein</fullName>
    </submittedName>
</protein>
<comment type="caution">
    <text evidence="2">The sequence shown here is derived from an EMBL/GenBank/DDBJ whole genome shotgun (WGS) entry which is preliminary data.</text>
</comment>
<reference evidence="2 3" key="1">
    <citation type="journal article" date="2021" name="BMC Biol.">
        <title>Horizontally acquired antibacterial genes associated with adaptive radiation of ladybird beetles.</title>
        <authorList>
            <person name="Li H.S."/>
            <person name="Tang X.F."/>
            <person name="Huang Y.H."/>
            <person name="Xu Z.Y."/>
            <person name="Chen M.L."/>
            <person name="Du X.Y."/>
            <person name="Qiu B.Y."/>
            <person name="Chen P.T."/>
            <person name="Zhang W."/>
            <person name="Slipinski A."/>
            <person name="Escalona H.E."/>
            <person name="Waterhouse R.M."/>
            <person name="Zwick A."/>
            <person name="Pang H."/>
        </authorList>
    </citation>
    <scope>NUCLEOTIDE SEQUENCE [LARGE SCALE GENOMIC DNA]</scope>
    <source>
        <strain evidence="2">SYSU2018</strain>
    </source>
</reference>
<sequence length="238" mass="28162">MLKRELNELTTKINETENYGKIKAEFDLLNKEYNQLTEQLRELSECKDGENSMKDMLILKEDIEAFWHIYKTKAINKELMEIKIASWINHINLNCITLRKIMESETFLKKKTDELTTNLRESEKEVVKLTEIIEDVNNSKIILEGEKSGLEIELKDLKNELDHKNKKVEELTQEIAIIKTEDKNVTIQTLEDASQHLEEAKEELMKYQNELVEKCENIREYKTEIERLKSEVEDKNLI</sequence>
<dbReference type="AlphaFoldDB" id="A0ABD2MT56"/>
<dbReference type="EMBL" id="JABFTP020000021">
    <property type="protein sequence ID" value="KAL3269543.1"/>
    <property type="molecule type" value="Genomic_DNA"/>
</dbReference>